<organism evidence="11">
    <name type="scientific">marine sediment metagenome</name>
    <dbReference type="NCBI Taxonomy" id="412755"/>
    <lineage>
        <taxon>unclassified sequences</taxon>
        <taxon>metagenomes</taxon>
        <taxon>ecological metagenomes</taxon>
    </lineage>
</organism>
<evidence type="ECO:0000256" key="1">
    <source>
        <dbReference type="ARBA" id="ARBA00001966"/>
    </source>
</evidence>
<evidence type="ECO:0000256" key="5">
    <source>
        <dbReference type="ARBA" id="ARBA00022723"/>
    </source>
</evidence>
<comment type="caution">
    <text evidence="11">The sequence shown here is derived from an EMBL/GenBank/DDBJ whole genome shotgun (WGS) entry which is preliminary data.</text>
</comment>
<keyword evidence="3" id="KW-0004">4Fe-4S</keyword>
<keyword evidence="8" id="KW-0411">Iron-sulfur</keyword>
<dbReference type="PROSITE" id="PS51918">
    <property type="entry name" value="RADICAL_SAM"/>
    <property type="match status" value="1"/>
</dbReference>
<feature type="domain" description="4Fe-4S ferredoxin-type" evidence="9">
    <location>
        <begin position="90"/>
        <end position="119"/>
    </location>
</feature>
<evidence type="ECO:0000259" key="10">
    <source>
        <dbReference type="PROSITE" id="PS51918"/>
    </source>
</evidence>
<dbReference type="EMBL" id="LAZR01057367">
    <property type="protein sequence ID" value="KKK72205.1"/>
    <property type="molecule type" value="Genomic_DNA"/>
</dbReference>
<dbReference type="PANTHER" id="PTHR30352">
    <property type="entry name" value="PYRUVATE FORMATE-LYASE-ACTIVATING ENZYME"/>
    <property type="match status" value="1"/>
</dbReference>
<accession>A0A0F8YEQ4</accession>
<reference evidence="11" key="1">
    <citation type="journal article" date="2015" name="Nature">
        <title>Complex archaea that bridge the gap between prokaryotes and eukaryotes.</title>
        <authorList>
            <person name="Spang A."/>
            <person name="Saw J.H."/>
            <person name="Jorgensen S.L."/>
            <person name="Zaremba-Niedzwiedzka K."/>
            <person name="Martijn J."/>
            <person name="Lind A.E."/>
            <person name="van Eijk R."/>
            <person name="Schleper C."/>
            <person name="Guy L."/>
            <person name="Ettema T.J."/>
        </authorList>
    </citation>
    <scope>NUCLEOTIDE SEQUENCE</scope>
</reference>
<dbReference type="SFLD" id="SFLDG01066">
    <property type="entry name" value="organic_radical-activating_enz"/>
    <property type="match status" value="1"/>
</dbReference>
<gene>
    <name evidence="11" type="ORF">LCGC14_2906230</name>
</gene>
<dbReference type="NCBIfam" id="TIGR02494">
    <property type="entry name" value="PFLE_PFLC"/>
    <property type="match status" value="1"/>
</dbReference>
<evidence type="ECO:0000256" key="2">
    <source>
        <dbReference type="ARBA" id="ARBA00009777"/>
    </source>
</evidence>
<name>A0A0F8YEQ4_9ZZZZ</name>
<dbReference type="PANTHER" id="PTHR30352:SF4">
    <property type="entry name" value="PYRUVATE FORMATE-LYASE 2-ACTIVATING ENZYME"/>
    <property type="match status" value="1"/>
</dbReference>
<evidence type="ECO:0008006" key="12">
    <source>
        <dbReference type="Google" id="ProtNLM"/>
    </source>
</evidence>
<evidence type="ECO:0000256" key="3">
    <source>
        <dbReference type="ARBA" id="ARBA00022485"/>
    </source>
</evidence>
<dbReference type="InterPro" id="IPR058240">
    <property type="entry name" value="rSAM_sf"/>
</dbReference>
<proteinExistence type="inferred from homology"/>
<dbReference type="GO" id="GO:0051539">
    <property type="term" value="F:4 iron, 4 sulfur cluster binding"/>
    <property type="evidence" value="ECO:0007669"/>
    <property type="project" value="UniProtKB-KW"/>
</dbReference>
<dbReference type="PROSITE" id="PS01087">
    <property type="entry name" value="RADICAL_ACTIVATING"/>
    <property type="match status" value="1"/>
</dbReference>
<feature type="domain" description="Radical SAM core" evidence="10">
    <location>
        <begin position="30"/>
        <end position="309"/>
    </location>
</feature>
<dbReference type="PIRSF" id="PIRSF000371">
    <property type="entry name" value="PFL_act_enz"/>
    <property type="match status" value="1"/>
</dbReference>
<dbReference type="AlphaFoldDB" id="A0A0F8YEQ4"/>
<evidence type="ECO:0000259" key="9">
    <source>
        <dbReference type="PROSITE" id="PS51379"/>
    </source>
</evidence>
<dbReference type="InterPro" id="IPR040074">
    <property type="entry name" value="BssD/PflA/YjjW"/>
</dbReference>
<dbReference type="GO" id="GO:0046872">
    <property type="term" value="F:metal ion binding"/>
    <property type="evidence" value="ECO:0007669"/>
    <property type="project" value="UniProtKB-KW"/>
</dbReference>
<dbReference type="Gene3D" id="3.30.70.20">
    <property type="match status" value="1"/>
</dbReference>
<dbReference type="InterPro" id="IPR007197">
    <property type="entry name" value="rSAM"/>
</dbReference>
<evidence type="ECO:0000313" key="11">
    <source>
        <dbReference type="EMBL" id="KKK72205.1"/>
    </source>
</evidence>
<comment type="cofactor">
    <cofactor evidence="1">
        <name>[4Fe-4S] cluster</name>
        <dbReference type="ChEBI" id="CHEBI:49883"/>
    </cofactor>
</comment>
<evidence type="ECO:0000256" key="7">
    <source>
        <dbReference type="ARBA" id="ARBA00023004"/>
    </source>
</evidence>
<keyword evidence="4" id="KW-0949">S-adenosyl-L-methionine</keyword>
<keyword evidence="6" id="KW-0560">Oxidoreductase</keyword>
<evidence type="ECO:0000256" key="8">
    <source>
        <dbReference type="ARBA" id="ARBA00023014"/>
    </source>
</evidence>
<keyword evidence="5" id="KW-0479">Metal-binding</keyword>
<dbReference type="InterPro" id="IPR012839">
    <property type="entry name" value="Organic_radical_activase"/>
</dbReference>
<dbReference type="GO" id="GO:0016491">
    <property type="term" value="F:oxidoreductase activity"/>
    <property type="evidence" value="ECO:0007669"/>
    <property type="project" value="UniProtKB-KW"/>
</dbReference>
<dbReference type="Pfam" id="PF04055">
    <property type="entry name" value="Radical_SAM"/>
    <property type="match status" value="1"/>
</dbReference>
<comment type="similarity">
    <text evidence="2">Belongs to the organic radical-activating enzymes family.</text>
</comment>
<evidence type="ECO:0000256" key="6">
    <source>
        <dbReference type="ARBA" id="ARBA00023002"/>
    </source>
</evidence>
<dbReference type="InterPro" id="IPR001989">
    <property type="entry name" value="Radical_activat_CS"/>
</dbReference>
<evidence type="ECO:0000256" key="4">
    <source>
        <dbReference type="ARBA" id="ARBA00022691"/>
    </source>
</evidence>
<dbReference type="InterPro" id="IPR017896">
    <property type="entry name" value="4Fe4S_Fe-S-bd"/>
</dbReference>
<dbReference type="SUPFAM" id="SSF54862">
    <property type="entry name" value="4Fe-4S ferredoxins"/>
    <property type="match status" value="1"/>
</dbReference>
<protein>
    <recommendedName>
        <fullName evidence="12">Radical SAM core domain-containing protein</fullName>
    </recommendedName>
</protein>
<dbReference type="SUPFAM" id="SSF102114">
    <property type="entry name" value="Radical SAM enzymes"/>
    <property type="match status" value="1"/>
</dbReference>
<sequence length="322" mass="35482">MISARQSAPLENAAGTPTGVIFNVQRFSTEDGPGIRTTVFMKGCPLRCRWCQNPEGLSSHPQLVWYDVRCIGARHCISVCPANALELTPGGMDIDRDRCSPCDCCAEACPSGALEIIGRRWTPSDLVAHVSKDRAFYETSGGGVTVSGGEPAMQPDFLEAFLARCREAAIPTALDTCGYADWNVYERLVPHLDLVLYDLKIAGREDHREATGVYPDRILANVAAIAQRGVPIWIRTPIIPGYTNDEENIRTLAAFISERLPTVQRWDLLAYTNLGQPKYHRLNLPYALEETELVTRYQMESLTAVAAISEVPVVAWSGATRD</sequence>
<dbReference type="InterPro" id="IPR034457">
    <property type="entry name" value="Organic_radical-activating"/>
</dbReference>
<dbReference type="Gene3D" id="3.80.30.10">
    <property type="entry name" value="pyruvate-formate lyase- activating enzyme"/>
    <property type="match status" value="1"/>
</dbReference>
<keyword evidence="7" id="KW-0408">Iron</keyword>
<dbReference type="SFLD" id="SFLDS00029">
    <property type="entry name" value="Radical_SAM"/>
    <property type="match status" value="1"/>
</dbReference>
<dbReference type="SFLD" id="SFLDG01118">
    <property type="entry name" value="activating_enzymes__group_2"/>
    <property type="match status" value="1"/>
</dbReference>
<feature type="domain" description="4Fe-4S ferredoxin-type" evidence="9">
    <location>
        <begin position="61"/>
        <end position="89"/>
    </location>
</feature>
<dbReference type="PROSITE" id="PS51379">
    <property type="entry name" value="4FE4S_FER_2"/>
    <property type="match status" value="2"/>
</dbReference>
<dbReference type="Pfam" id="PF12838">
    <property type="entry name" value="Fer4_7"/>
    <property type="match status" value="1"/>
</dbReference>